<dbReference type="RefSeq" id="WP_219879160.1">
    <property type="nucleotide sequence ID" value="NZ_JAHYXK010000033.1"/>
</dbReference>
<organism evidence="1 2">
    <name type="scientific">Pontibacter aydingkolensis</name>
    <dbReference type="NCBI Taxonomy" id="1911536"/>
    <lineage>
        <taxon>Bacteria</taxon>
        <taxon>Pseudomonadati</taxon>
        <taxon>Bacteroidota</taxon>
        <taxon>Cytophagia</taxon>
        <taxon>Cytophagales</taxon>
        <taxon>Hymenobacteraceae</taxon>
        <taxon>Pontibacter</taxon>
    </lineage>
</organism>
<proteinExistence type="predicted"/>
<protein>
    <recommendedName>
        <fullName evidence="3">SpoIIAA-like</fullName>
    </recommendedName>
</protein>
<accession>A0ABS7D0X6</accession>
<evidence type="ECO:0000313" key="1">
    <source>
        <dbReference type="EMBL" id="MBW7469287.1"/>
    </source>
</evidence>
<evidence type="ECO:0000313" key="2">
    <source>
        <dbReference type="Proteomes" id="UP000813018"/>
    </source>
</evidence>
<reference evidence="1 2" key="1">
    <citation type="journal article" date="2016" name="Int. J. Syst. Evol. Microbiol.">
        <title>Pontibacter aydingkolensis sp. nov., isolated from soil of a salt lake.</title>
        <authorList>
            <person name="Osman G."/>
            <person name="Zhang T."/>
            <person name="Lou K."/>
            <person name="Gao Y."/>
            <person name="Chang W."/>
            <person name="Lin Q."/>
            <person name="Yang H.M."/>
            <person name="Huo X.D."/>
            <person name="Wang N."/>
        </authorList>
    </citation>
    <scope>NUCLEOTIDE SEQUENCE [LARGE SCALE GENOMIC DNA]</scope>
    <source>
        <strain evidence="1 2">KACC 19255</strain>
    </source>
</reference>
<comment type="caution">
    <text evidence="1">The sequence shown here is derived from an EMBL/GenBank/DDBJ whole genome shotgun (WGS) entry which is preliminary data.</text>
</comment>
<gene>
    <name evidence="1" type="ORF">K0O23_19615</name>
</gene>
<dbReference type="Proteomes" id="UP000813018">
    <property type="component" value="Unassembled WGS sequence"/>
</dbReference>
<dbReference type="EMBL" id="JAHYXK010000033">
    <property type="protein sequence ID" value="MBW7469287.1"/>
    <property type="molecule type" value="Genomic_DNA"/>
</dbReference>
<name>A0ABS7D0X6_9BACT</name>
<evidence type="ECO:0008006" key="3">
    <source>
        <dbReference type="Google" id="ProtNLM"/>
    </source>
</evidence>
<keyword evidence="2" id="KW-1185">Reference proteome</keyword>
<sequence>MPFKTMYHSDFYTIEVDVEGNLLQSKWHRPVTEQEVKTGGTKLYEVLRDTKVEHAVADAQNVGAIPPTAKDWLSSTFYELLSQTSLKRLARVLPKSVFHQIALESVVTRAEALGVTQFEVKNFGNEQDAFAWAKGKVLQ</sequence>